<name>A0ABD3SRR4_9STRA</name>
<evidence type="ECO:0000256" key="1">
    <source>
        <dbReference type="SAM" id="MobiDB-lite"/>
    </source>
</evidence>
<reference evidence="3 4" key="1">
    <citation type="submission" date="2024-10" db="EMBL/GenBank/DDBJ databases">
        <title>Updated reference genomes for cyclostephanoid diatoms.</title>
        <authorList>
            <person name="Roberts W.R."/>
            <person name="Alverson A.J."/>
        </authorList>
    </citation>
    <scope>NUCLEOTIDE SEQUENCE [LARGE SCALE GENOMIC DNA]</scope>
    <source>
        <strain evidence="3 4">AJA228-03</strain>
    </source>
</reference>
<feature type="compositionally biased region" description="Low complexity" evidence="1">
    <location>
        <begin position="868"/>
        <end position="883"/>
    </location>
</feature>
<feature type="compositionally biased region" description="Polar residues" evidence="1">
    <location>
        <begin position="753"/>
        <end position="769"/>
    </location>
</feature>
<keyword evidence="4" id="KW-1185">Reference proteome</keyword>
<dbReference type="AlphaFoldDB" id="A0ABD3SRR4"/>
<gene>
    <name evidence="3" type="ORF">ACHAXA_000856</name>
</gene>
<dbReference type="Proteomes" id="UP001530377">
    <property type="component" value="Unassembled WGS sequence"/>
</dbReference>
<keyword evidence="2" id="KW-0812">Transmembrane</keyword>
<feature type="region of interest" description="Disordered" evidence="1">
    <location>
        <begin position="513"/>
        <end position="974"/>
    </location>
</feature>
<proteinExistence type="predicted"/>
<feature type="compositionally biased region" description="Low complexity" evidence="1">
    <location>
        <begin position="519"/>
        <end position="543"/>
    </location>
</feature>
<dbReference type="EMBL" id="JALLPB020000012">
    <property type="protein sequence ID" value="KAL3826888.1"/>
    <property type="molecule type" value="Genomic_DNA"/>
</dbReference>
<feature type="compositionally biased region" description="Low complexity" evidence="1">
    <location>
        <begin position="652"/>
        <end position="663"/>
    </location>
</feature>
<feature type="compositionally biased region" description="Low complexity" evidence="1">
    <location>
        <begin position="843"/>
        <end position="856"/>
    </location>
</feature>
<organism evidence="3 4">
    <name type="scientific">Cyclostephanos tholiformis</name>
    <dbReference type="NCBI Taxonomy" id="382380"/>
    <lineage>
        <taxon>Eukaryota</taxon>
        <taxon>Sar</taxon>
        <taxon>Stramenopiles</taxon>
        <taxon>Ochrophyta</taxon>
        <taxon>Bacillariophyta</taxon>
        <taxon>Coscinodiscophyceae</taxon>
        <taxon>Thalassiosirophycidae</taxon>
        <taxon>Stephanodiscales</taxon>
        <taxon>Stephanodiscaceae</taxon>
        <taxon>Cyclostephanos</taxon>
    </lineage>
</organism>
<feature type="region of interest" description="Disordered" evidence="1">
    <location>
        <begin position="59"/>
        <end position="88"/>
    </location>
</feature>
<feature type="compositionally biased region" description="Polar residues" evidence="1">
    <location>
        <begin position="960"/>
        <end position="974"/>
    </location>
</feature>
<feature type="compositionally biased region" description="Low complexity" evidence="1">
    <location>
        <begin position="75"/>
        <end position="86"/>
    </location>
</feature>
<feature type="compositionally biased region" description="Polar residues" evidence="1">
    <location>
        <begin position="807"/>
        <end position="826"/>
    </location>
</feature>
<sequence length="1264" mass="130597">MVEARWIPLAIVAATSCPLMTNNVNAAIIAARSATVASSTSREARGASSRERFRLVAKMREEKSQTQGARKLGKSGKSSIGKSAKSVKNEEQSQQVIIIYLPTTSQQTTSPIVPISSMAPMTDPPTTSPTTAQPTTSNPTGSPTVSPSAAPTSSPTVSPTTIMPTNYPSFKPTEMPSSPPSFGSSVMASNVASIIPTASVMISNIPTYTPTSQTVDVTTVTPTYNLTTDDKGEANNTTIMPTKNPTYSSMGEDSSTPTSSPANSEAPTAAGTPEPTAEAVEVDDKREMEMSLFGEFDDTLLNRKQKKHYQTQTASYIEDFYNKVDDNSGLLDAIKSEIKDVRVVVKVVDQEFLGNGNRKKEGKGRKGSDESSLNAADLVRTYTTRDDDEYYLPEFAIPNNDLDRHGRSLKASTDVNEPCVASSSDPPLALTNYLEITYQIVGPVPDDDLVISLPFSAMEFREDYINNYLKTPPKGDDDDVASVFDSLYCTSRVKISPTSSPIIEEALPTGRPTLSESFIPTTSRSSLTTTPTFSTISSSLPTTADTEMISTISPTLGASNQPASGGTPGPSPTAPTVVTTSPTTGDGKGTLTPSMPTSTGVPGSTTTPTLGGSMPPASGSTAAPTPTTPTAMATASPTGDGKGTLTPSMPNSTGVPGSTTTPTLGASLPPGTTPPPANGSTDTLPPGTTLSPAIGYGTGTPSITTSTGVPGSTRSPTFGVSLPPGTTPSPANGSTGTLLPGTTLTPAIGDRTGTPSMPISTGIPGSTRSPALGVSLPPGTTPSPANGSTGTLLPGTTLSPAIGDGTGTPSMPISTVVPGSTRSPTLGVSLPPGTTPSPSQANGSTGTLPPGTTLSPAISDGTGTPSMPISTGVPGSTTSPTLGVSRPPLSGRTMEPSPTTPTATASPTDGDGMGTLTPSMPTSTGVPGSTRSPTLGASKPPSSGGSGVPISKAPTLPPMSGSSAPVPTVPTALTSSPTLSDDIFDAKTRMIDPEANERHCNDNLKSISREASKEFEVSFVYGVESNSEDDTFVDEIESLILDLLATSMLRCSGEGEAQAVPLRTRGGEILGDVGVVRIRYPEYGKVTSISNCDPVTSSQAQECAILNTKLLVTSIGVPILKVRADMLTILSDAFRENIFLELIPELSATSYLGPDPDALVLSAETEYAMNAESGASKGLIVAFSFGCALLLLKLIFCVAFPRAPKVAYGKIMSNYRSKGQVPSPACNDEFEEERDEPPRGAPLVVSLLQRIKEARQRFREERSP</sequence>
<feature type="compositionally biased region" description="Polar residues" evidence="1">
    <location>
        <begin position="916"/>
        <end position="935"/>
    </location>
</feature>
<feature type="compositionally biased region" description="Low complexity" evidence="1">
    <location>
        <begin position="938"/>
        <end position="951"/>
    </location>
</feature>
<feature type="compositionally biased region" description="Low complexity" evidence="1">
    <location>
        <begin position="592"/>
        <end position="639"/>
    </location>
</feature>
<evidence type="ECO:0000313" key="4">
    <source>
        <dbReference type="Proteomes" id="UP001530377"/>
    </source>
</evidence>
<feature type="compositionally biased region" description="Low complexity" evidence="1">
    <location>
        <begin position="735"/>
        <end position="746"/>
    </location>
</feature>
<feature type="compositionally biased region" description="Low complexity" evidence="1">
    <location>
        <begin position="265"/>
        <end position="279"/>
    </location>
</feature>
<feature type="compositionally biased region" description="Polar residues" evidence="1">
    <location>
        <begin position="678"/>
        <end position="691"/>
    </location>
</feature>
<feature type="compositionally biased region" description="Low complexity" evidence="1">
    <location>
        <begin position="896"/>
        <end position="908"/>
    </location>
</feature>
<feature type="compositionally biased region" description="Low complexity" evidence="1">
    <location>
        <begin position="574"/>
        <end position="585"/>
    </location>
</feature>
<evidence type="ECO:0000256" key="2">
    <source>
        <dbReference type="SAM" id="Phobius"/>
    </source>
</evidence>
<evidence type="ECO:0000313" key="3">
    <source>
        <dbReference type="EMBL" id="KAL3826888.1"/>
    </source>
</evidence>
<feature type="compositionally biased region" description="Polar residues" evidence="1">
    <location>
        <begin position="234"/>
        <end position="263"/>
    </location>
</feature>
<keyword evidence="2" id="KW-0472">Membrane</keyword>
<feature type="compositionally biased region" description="Low complexity" evidence="1">
    <location>
        <begin position="787"/>
        <end position="800"/>
    </location>
</feature>
<feature type="region of interest" description="Disordered" evidence="1">
    <location>
        <begin position="109"/>
        <end position="184"/>
    </location>
</feature>
<comment type="caution">
    <text evidence="3">The sequence shown here is derived from an EMBL/GenBank/DDBJ whole genome shotgun (WGS) entry which is preliminary data.</text>
</comment>
<accession>A0ABD3SRR4</accession>
<feature type="transmembrane region" description="Helical" evidence="2">
    <location>
        <begin position="1179"/>
        <end position="1200"/>
    </location>
</feature>
<feature type="region of interest" description="Disordered" evidence="1">
    <location>
        <begin position="1217"/>
        <end position="1242"/>
    </location>
</feature>
<feature type="region of interest" description="Disordered" evidence="1">
    <location>
        <begin position="226"/>
        <end position="283"/>
    </location>
</feature>
<dbReference type="PROSITE" id="PS51257">
    <property type="entry name" value="PROKAR_LIPOPROTEIN"/>
    <property type="match status" value="1"/>
</dbReference>
<feature type="compositionally biased region" description="Polar residues" evidence="1">
    <location>
        <begin position="544"/>
        <end position="561"/>
    </location>
</feature>
<feature type="compositionally biased region" description="Low complexity" evidence="1">
    <location>
        <begin position="128"/>
        <end position="161"/>
    </location>
</feature>
<feature type="compositionally biased region" description="Low complexity" evidence="1">
    <location>
        <begin position="699"/>
        <end position="713"/>
    </location>
</feature>
<protein>
    <submittedName>
        <fullName evidence="3">Uncharacterized protein</fullName>
    </submittedName>
</protein>
<keyword evidence="2" id="KW-1133">Transmembrane helix</keyword>